<dbReference type="CDD" id="cd00092">
    <property type="entry name" value="HTH_CRP"/>
    <property type="match status" value="1"/>
</dbReference>
<dbReference type="InterPro" id="IPR014710">
    <property type="entry name" value="RmlC-like_jellyroll"/>
</dbReference>
<dbReference type="SUPFAM" id="SSF51206">
    <property type="entry name" value="cAMP-binding domain-like"/>
    <property type="match status" value="1"/>
</dbReference>
<sequence>MEWPVTSRTIHCSDPVAPANVHAPATDGDTIANDACGTCIMRGFCLPSWGEPGAPPPLQRTHIARRRVRKGQAVFRQGDRSEYLYAVRFGSFKSVTGLRDGREQVMSFHLPGELFGFEGLADGAQPCTVRAIEDAEVCVLPLADVSEAAGESRFVLHRLTQALSMELVRERRMAALIANTRSEERVGTFLLNLSQRLSERGYSAREFQLRMTREEIGSYLGATLETVSRCLSSLARQGFVTVHRRQIEIVDADGLRASYETPA</sequence>
<dbReference type="InterPro" id="IPR012318">
    <property type="entry name" value="HTH_CRP"/>
</dbReference>
<dbReference type="RefSeq" id="WP_009517330.1">
    <property type="nucleotide sequence ID" value="NZ_CCAE010000003.1"/>
</dbReference>
<evidence type="ECO:0000259" key="5">
    <source>
        <dbReference type="PROSITE" id="PS51063"/>
    </source>
</evidence>
<dbReference type="Gene3D" id="1.10.10.10">
    <property type="entry name" value="Winged helix-like DNA-binding domain superfamily/Winged helix DNA-binding domain"/>
    <property type="match status" value="1"/>
</dbReference>
<dbReference type="SMART" id="SM00100">
    <property type="entry name" value="cNMP"/>
    <property type="match status" value="1"/>
</dbReference>
<dbReference type="AlphaFoldDB" id="A0A1L1PA76"/>
<evidence type="ECO:0000259" key="4">
    <source>
        <dbReference type="PROSITE" id="PS50042"/>
    </source>
</evidence>
<reference evidence="7" key="2">
    <citation type="submission" date="2014-11" db="EMBL/GenBank/DDBJ databases">
        <title>Draft genome sequence of Hydrogenophaga intermedia S1.</title>
        <authorList>
            <person name="Gan H.M."/>
            <person name="Chew T.H."/>
            <person name="Stolz A."/>
        </authorList>
    </citation>
    <scope>NUCLEOTIDE SEQUENCE [LARGE SCALE GENOMIC DNA]</scope>
    <source>
        <strain evidence="7">S1</strain>
    </source>
</reference>
<dbReference type="GO" id="GO:0003700">
    <property type="term" value="F:DNA-binding transcription factor activity"/>
    <property type="evidence" value="ECO:0007669"/>
    <property type="project" value="InterPro"/>
</dbReference>
<feature type="domain" description="HTH crp-type" evidence="5">
    <location>
        <begin position="180"/>
        <end position="253"/>
    </location>
</feature>
<evidence type="ECO:0000256" key="3">
    <source>
        <dbReference type="ARBA" id="ARBA00023163"/>
    </source>
</evidence>
<dbReference type="Gene3D" id="2.60.120.10">
    <property type="entry name" value="Jelly Rolls"/>
    <property type="match status" value="1"/>
</dbReference>
<name>A0A1L1PA76_HYDIT</name>
<dbReference type="Proteomes" id="UP000028878">
    <property type="component" value="Unassembled WGS sequence"/>
</dbReference>
<keyword evidence="3" id="KW-0804">Transcription</keyword>
<dbReference type="InterPro" id="IPR050397">
    <property type="entry name" value="Env_Response_Regulators"/>
</dbReference>
<proteinExistence type="predicted"/>
<evidence type="ECO:0000256" key="2">
    <source>
        <dbReference type="ARBA" id="ARBA00023125"/>
    </source>
</evidence>
<dbReference type="PANTHER" id="PTHR24567:SF75">
    <property type="entry name" value="FUMARATE AND NITRATE REDUCTION REGULATORY PROTEIN"/>
    <property type="match status" value="1"/>
</dbReference>
<dbReference type="CDD" id="cd00038">
    <property type="entry name" value="CAP_ED"/>
    <property type="match status" value="1"/>
</dbReference>
<dbReference type="SUPFAM" id="SSF46785">
    <property type="entry name" value="Winged helix' DNA-binding domain"/>
    <property type="match status" value="1"/>
</dbReference>
<dbReference type="InterPro" id="IPR000595">
    <property type="entry name" value="cNMP-bd_dom"/>
</dbReference>
<dbReference type="InterPro" id="IPR036390">
    <property type="entry name" value="WH_DNA-bd_sf"/>
</dbReference>
<protein>
    <submittedName>
        <fullName evidence="6">Crp/FNR family transcriptional regulator</fullName>
    </submittedName>
</protein>
<dbReference type="PROSITE" id="PS51063">
    <property type="entry name" value="HTH_CRP_2"/>
    <property type="match status" value="1"/>
</dbReference>
<accession>A0A1L1PA76</accession>
<dbReference type="SMART" id="SM00419">
    <property type="entry name" value="HTH_CRP"/>
    <property type="match status" value="1"/>
</dbReference>
<evidence type="ECO:0000256" key="1">
    <source>
        <dbReference type="ARBA" id="ARBA00023015"/>
    </source>
</evidence>
<dbReference type="PANTHER" id="PTHR24567">
    <property type="entry name" value="CRP FAMILY TRANSCRIPTIONAL REGULATORY PROTEIN"/>
    <property type="match status" value="1"/>
</dbReference>
<dbReference type="InterPro" id="IPR036388">
    <property type="entry name" value="WH-like_DNA-bd_sf"/>
</dbReference>
<dbReference type="Pfam" id="PF00027">
    <property type="entry name" value="cNMP_binding"/>
    <property type="match status" value="1"/>
</dbReference>
<gene>
    <name evidence="6" type="ORF">BN948_00721</name>
</gene>
<dbReference type="GO" id="GO:0003677">
    <property type="term" value="F:DNA binding"/>
    <property type="evidence" value="ECO:0007669"/>
    <property type="project" value="UniProtKB-KW"/>
</dbReference>
<dbReference type="Pfam" id="PF13545">
    <property type="entry name" value="HTH_Crp_2"/>
    <property type="match status" value="1"/>
</dbReference>
<dbReference type="PROSITE" id="PS00042">
    <property type="entry name" value="HTH_CRP_1"/>
    <property type="match status" value="1"/>
</dbReference>
<dbReference type="FunFam" id="1.10.10.10:FF:000028">
    <property type="entry name" value="Fumarate/nitrate reduction transcriptional regulator Fnr"/>
    <property type="match status" value="1"/>
</dbReference>
<evidence type="ECO:0000313" key="6">
    <source>
        <dbReference type="EMBL" id="CDN86320.1"/>
    </source>
</evidence>
<evidence type="ECO:0000313" key="7">
    <source>
        <dbReference type="Proteomes" id="UP000028878"/>
    </source>
</evidence>
<dbReference type="GO" id="GO:0005829">
    <property type="term" value="C:cytosol"/>
    <property type="evidence" value="ECO:0007669"/>
    <property type="project" value="TreeGrafter"/>
</dbReference>
<dbReference type="PROSITE" id="PS50042">
    <property type="entry name" value="CNMP_BINDING_3"/>
    <property type="match status" value="1"/>
</dbReference>
<keyword evidence="2" id="KW-0238">DNA-binding</keyword>
<reference evidence="7" key="1">
    <citation type="submission" date="2014-02" db="EMBL/GenBank/DDBJ databases">
        <authorList>
            <person name="Gan H."/>
        </authorList>
    </citation>
    <scope>NUCLEOTIDE SEQUENCE [LARGE SCALE GENOMIC DNA]</scope>
    <source>
        <strain evidence="7">S1</strain>
    </source>
</reference>
<feature type="domain" description="Cyclic nucleotide-binding" evidence="4">
    <location>
        <begin position="71"/>
        <end position="126"/>
    </location>
</feature>
<dbReference type="PRINTS" id="PR00034">
    <property type="entry name" value="HTHCRP"/>
</dbReference>
<keyword evidence="7" id="KW-1185">Reference proteome</keyword>
<dbReference type="InterPro" id="IPR018335">
    <property type="entry name" value="Tscrpt_reg_HTH_Crp-type_CS"/>
</dbReference>
<dbReference type="InterPro" id="IPR018490">
    <property type="entry name" value="cNMP-bd_dom_sf"/>
</dbReference>
<organism evidence="6 7">
    <name type="scientific">Hydrogenophaga intermedia</name>
    <dbReference type="NCBI Taxonomy" id="65786"/>
    <lineage>
        <taxon>Bacteria</taxon>
        <taxon>Pseudomonadati</taxon>
        <taxon>Pseudomonadota</taxon>
        <taxon>Betaproteobacteria</taxon>
        <taxon>Burkholderiales</taxon>
        <taxon>Comamonadaceae</taxon>
        <taxon>Hydrogenophaga</taxon>
    </lineage>
</organism>
<keyword evidence="1" id="KW-0805">Transcription regulation</keyword>
<dbReference type="EMBL" id="CCAE010000003">
    <property type="protein sequence ID" value="CDN86320.1"/>
    <property type="molecule type" value="Genomic_DNA"/>
</dbReference>